<feature type="transmembrane region" description="Helical" evidence="6">
    <location>
        <begin position="82"/>
        <end position="109"/>
    </location>
</feature>
<feature type="transmembrane region" description="Helical" evidence="6">
    <location>
        <begin position="49"/>
        <end position="70"/>
    </location>
</feature>
<evidence type="ECO:0000256" key="5">
    <source>
        <dbReference type="ARBA" id="ARBA00038359"/>
    </source>
</evidence>
<reference evidence="8 9" key="1">
    <citation type="submission" date="2018-10" db="EMBL/GenBank/DDBJ databases">
        <title>Fifty Aureobasidium pullulans genomes reveal a recombining polyextremotolerant generalist.</title>
        <authorList>
            <person name="Gostincar C."/>
            <person name="Turk M."/>
            <person name="Zajc J."/>
            <person name="Gunde-Cimerman N."/>
        </authorList>
    </citation>
    <scope>NUCLEOTIDE SEQUENCE [LARGE SCALE GENOMIC DNA]</scope>
    <source>
        <strain evidence="8 9">EXF-6604</strain>
    </source>
</reference>
<dbReference type="InterPro" id="IPR052337">
    <property type="entry name" value="SAT4-like"/>
</dbReference>
<keyword evidence="2 6" id="KW-0812">Transmembrane</keyword>
<keyword evidence="4 6" id="KW-0472">Membrane</keyword>
<comment type="similarity">
    <text evidence="5">Belongs to the SAT4 family.</text>
</comment>
<proteinExistence type="inferred from homology"/>
<protein>
    <recommendedName>
        <fullName evidence="7">Rhodopsin domain-containing protein</fullName>
    </recommendedName>
</protein>
<sequence length="342" mass="38346">PLGYRYFGNLIATVTYISLVFASTSVCLRTIVRHKWMNARMKLDDWIMIVALANYLMFCADIIALTMLGTRHPVVTESVADLLLLLLGTGEALFMLTSIALKTSLVIFFRRFLFKRPQRHLVTWITALYCLLSAIGFFLGLLRCGVPVHMARKQIEGQCISTVWWNDWILTLLPILIIWQSSMPAKKKLGVTLLMVFAVCGSLCAVLRTIYAGSLHLDVACYDIQHHSTCYHTTALVINMAVLEMGIGITTSSVACLLPLFRRCATVSQRFFSCKIGMHKGGISTVLDDTSSRYWNTPNFLSTVIAPLEDVNIDLKIFGILPSVDLSRGEDSCEDFLNRYIP</sequence>
<feature type="transmembrane region" description="Helical" evidence="6">
    <location>
        <begin position="191"/>
        <end position="211"/>
    </location>
</feature>
<gene>
    <name evidence="8" type="ORF">D6D01_09821</name>
</gene>
<dbReference type="Proteomes" id="UP000306584">
    <property type="component" value="Unassembled WGS sequence"/>
</dbReference>
<feature type="non-terminal residue" evidence="8">
    <location>
        <position position="1"/>
    </location>
</feature>
<comment type="caution">
    <text evidence="8">The sequence shown here is derived from an EMBL/GenBank/DDBJ whole genome shotgun (WGS) entry which is preliminary data.</text>
</comment>
<dbReference type="PANTHER" id="PTHR33048:SF47">
    <property type="entry name" value="INTEGRAL MEMBRANE PROTEIN-RELATED"/>
    <property type="match status" value="1"/>
</dbReference>
<feature type="transmembrane region" description="Helical" evidence="6">
    <location>
        <begin position="231"/>
        <end position="261"/>
    </location>
</feature>
<feature type="transmembrane region" description="Helical" evidence="6">
    <location>
        <begin position="6"/>
        <end position="28"/>
    </location>
</feature>
<dbReference type="InterPro" id="IPR049326">
    <property type="entry name" value="Rhodopsin_dom_fungi"/>
</dbReference>
<organism evidence="8 9">
    <name type="scientific">Aureobasidium pullulans</name>
    <name type="common">Black yeast</name>
    <name type="synonym">Pullularia pullulans</name>
    <dbReference type="NCBI Taxonomy" id="5580"/>
    <lineage>
        <taxon>Eukaryota</taxon>
        <taxon>Fungi</taxon>
        <taxon>Dikarya</taxon>
        <taxon>Ascomycota</taxon>
        <taxon>Pezizomycotina</taxon>
        <taxon>Dothideomycetes</taxon>
        <taxon>Dothideomycetidae</taxon>
        <taxon>Dothideales</taxon>
        <taxon>Saccotheciaceae</taxon>
        <taxon>Aureobasidium</taxon>
    </lineage>
</organism>
<evidence type="ECO:0000256" key="4">
    <source>
        <dbReference type="ARBA" id="ARBA00023136"/>
    </source>
</evidence>
<feature type="domain" description="Rhodopsin" evidence="7">
    <location>
        <begin position="28"/>
        <end position="263"/>
    </location>
</feature>
<evidence type="ECO:0000313" key="8">
    <source>
        <dbReference type="EMBL" id="THY06971.1"/>
    </source>
</evidence>
<evidence type="ECO:0000259" key="7">
    <source>
        <dbReference type="Pfam" id="PF20684"/>
    </source>
</evidence>
<accession>A0A4S9JVC4</accession>
<keyword evidence="3 6" id="KW-1133">Transmembrane helix</keyword>
<evidence type="ECO:0000256" key="6">
    <source>
        <dbReference type="SAM" id="Phobius"/>
    </source>
</evidence>
<dbReference type="AlphaFoldDB" id="A0A4S9JVC4"/>
<dbReference type="EMBL" id="QZBD01000742">
    <property type="protein sequence ID" value="THY06971.1"/>
    <property type="molecule type" value="Genomic_DNA"/>
</dbReference>
<dbReference type="GO" id="GO:0016020">
    <property type="term" value="C:membrane"/>
    <property type="evidence" value="ECO:0007669"/>
    <property type="project" value="UniProtKB-SubCell"/>
</dbReference>
<evidence type="ECO:0000256" key="3">
    <source>
        <dbReference type="ARBA" id="ARBA00022989"/>
    </source>
</evidence>
<feature type="transmembrane region" description="Helical" evidence="6">
    <location>
        <begin position="162"/>
        <end position="179"/>
    </location>
</feature>
<dbReference type="PANTHER" id="PTHR33048">
    <property type="entry name" value="PTH11-LIKE INTEGRAL MEMBRANE PROTEIN (AFU_ORTHOLOGUE AFUA_5G11245)"/>
    <property type="match status" value="1"/>
</dbReference>
<name>A0A4S9JVC4_AURPU</name>
<comment type="subcellular location">
    <subcellularLocation>
        <location evidence="1">Membrane</location>
        <topology evidence="1">Multi-pass membrane protein</topology>
    </subcellularLocation>
</comment>
<evidence type="ECO:0000313" key="9">
    <source>
        <dbReference type="Proteomes" id="UP000306584"/>
    </source>
</evidence>
<evidence type="ECO:0000256" key="2">
    <source>
        <dbReference type="ARBA" id="ARBA00022692"/>
    </source>
</evidence>
<feature type="transmembrane region" description="Helical" evidence="6">
    <location>
        <begin position="121"/>
        <end position="142"/>
    </location>
</feature>
<dbReference type="Pfam" id="PF20684">
    <property type="entry name" value="Fung_rhodopsin"/>
    <property type="match status" value="1"/>
</dbReference>
<evidence type="ECO:0000256" key="1">
    <source>
        <dbReference type="ARBA" id="ARBA00004141"/>
    </source>
</evidence>